<dbReference type="PROSITE" id="PS51471">
    <property type="entry name" value="FE2OG_OXY"/>
    <property type="match status" value="1"/>
</dbReference>
<dbReference type="InterPro" id="IPR005123">
    <property type="entry name" value="Oxoglu/Fe-dep_dioxygenase_dom"/>
</dbReference>
<keyword evidence="2 5" id="KW-0479">Metal-binding</keyword>
<accession>A0AAW1WZD8</accession>
<dbReference type="SUPFAM" id="SSF51197">
    <property type="entry name" value="Clavaminate synthase-like"/>
    <property type="match status" value="1"/>
</dbReference>
<name>A0AAW1WZD8_RUBAR</name>
<dbReference type="AlphaFoldDB" id="A0AAW1WZD8"/>
<comment type="caution">
    <text evidence="7">The sequence shown here is derived from an EMBL/GenBank/DDBJ whole genome shotgun (WGS) entry which is preliminary data.</text>
</comment>
<dbReference type="InterPro" id="IPR027443">
    <property type="entry name" value="IPNS-like_sf"/>
</dbReference>
<dbReference type="InterPro" id="IPR026992">
    <property type="entry name" value="DIOX_N"/>
</dbReference>
<evidence type="ECO:0000313" key="8">
    <source>
        <dbReference type="Proteomes" id="UP001457282"/>
    </source>
</evidence>
<gene>
    <name evidence="7" type="ORF">M0R45_026475</name>
</gene>
<dbReference type="Pfam" id="PF14226">
    <property type="entry name" value="DIOX_N"/>
    <property type="match status" value="1"/>
</dbReference>
<dbReference type="Proteomes" id="UP001457282">
    <property type="component" value="Unassembled WGS sequence"/>
</dbReference>
<feature type="domain" description="Fe2OG dioxygenase" evidence="6">
    <location>
        <begin position="161"/>
        <end position="267"/>
    </location>
</feature>
<dbReference type="PRINTS" id="PR00682">
    <property type="entry name" value="IPNSYNTHASE"/>
</dbReference>
<sequence length="303" mass="33947">MAEALKLPIIDLSASDVISSANSIRQACIECGFFYLVNHGVEEELLDQVFEESSKFFSLPLEDKSKLVNKLHRGYTPLLVENLDPNSSSTGDSKEGFCIGPFDNVTQSSLNQWPSEDILPSWRRTMESYYRKLHFAGKRLISLIALALDLDEDFFEKVETRPTPFLCLLHYPGQLGSSDKEIYGAAAHSDFGIATLLASNGVPGLQVCREKSKQPQVWEDVLHVNGSFVVNLGNVMERLTNCLFRSTLHRVRPAGRERYSVAFFLNPNEEFMVECLAGFCNESSPARFPPIRGGDYLKEHIAS</sequence>
<keyword evidence="8" id="KW-1185">Reference proteome</keyword>
<keyword evidence="4 5" id="KW-0408">Iron</keyword>
<dbReference type="EMBL" id="JBEDUW010000005">
    <property type="protein sequence ID" value="KAK9929373.1"/>
    <property type="molecule type" value="Genomic_DNA"/>
</dbReference>
<dbReference type="GO" id="GO:0051213">
    <property type="term" value="F:dioxygenase activity"/>
    <property type="evidence" value="ECO:0007669"/>
    <property type="project" value="UniProtKB-ARBA"/>
</dbReference>
<dbReference type="PANTHER" id="PTHR10209:SF590">
    <property type="entry name" value="2-OXOGLUTARATE (2OG) AND FE(II)-DEPENDENT OXYGENASE SUPERFAMILY PROTEIN"/>
    <property type="match status" value="1"/>
</dbReference>
<evidence type="ECO:0000256" key="4">
    <source>
        <dbReference type="ARBA" id="ARBA00023004"/>
    </source>
</evidence>
<protein>
    <recommendedName>
        <fullName evidence="6">Fe2OG dioxygenase domain-containing protein</fullName>
    </recommendedName>
</protein>
<dbReference type="GO" id="GO:0046872">
    <property type="term" value="F:metal ion binding"/>
    <property type="evidence" value="ECO:0007669"/>
    <property type="project" value="UniProtKB-KW"/>
</dbReference>
<evidence type="ECO:0000256" key="5">
    <source>
        <dbReference type="RuleBase" id="RU003682"/>
    </source>
</evidence>
<evidence type="ECO:0000256" key="1">
    <source>
        <dbReference type="ARBA" id="ARBA00008056"/>
    </source>
</evidence>
<evidence type="ECO:0000256" key="2">
    <source>
        <dbReference type="ARBA" id="ARBA00022723"/>
    </source>
</evidence>
<evidence type="ECO:0000256" key="3">
    <source>
        <dbReference type="ARBA" id="ARBA00023002"/>
    </source>
</evidence>
<organism evidence="7 8">
    <name type="scientific">Rubus argutus</name>
    <name type="common">Southern blackberry</name>
    <dbReference type="NCBI Taxonomy" id="59490"/>
    <lineage>
        <taxon>Eukaryota</taxon>
        <taxon>Viridiplantae</taxon>
        <taxon>Streptophyta</taxon>
        <taxon>Embryophyta</taxon>
        <taxon>Tracheophyta</taxon>
        <taxon>Spermatophyta</taxon>
        <taxon>Magnoliopsida</taxon>
        <taxon>eudicotyledons</taxon>
        <taxon>Gunneridae</taxon>
        <taxon>Pentapetalae</taxon>
        <taxon>rosids</taxon>
        <taxon>fabids</taxon>
        <taxon>Rosales</taxon>
        <taxon>Rosaceae</taxon>
        <taxon>Rosoideae</taxon>
        <taxon>Rosoideae incertae sedis</taxon>
        <taxon>Rubus</taxon>
    </lineage>
</organism>
<keyword evidence="3 5" id="KW-0560">Oxidoreductase</keyword>
<evidence type="ECO:0000259" key="6">
    <source>
        <dbReference type="PROSITE" id="PS51471"/>
    </source>
</evidence>
<dbReference type="Pfam" id="PF03171">
    <property type="entry name" value="2OG-FeII_Oxy"/>
    <property type="match status" value="1"/>
</dbReference>
<proteinExistence type="inferred from homology"/>
<dbReference type="PANTHER" id="PTHR10209">
    <property type="entry name" value="OXIDOREDUCTASE, 2OG-FE II OXYGENASE FAMILY PROTEIN"/>
    <property type="match status" value="1"/>
</dbReference>
<dbReference type="InterPro" id="IPR044861">
    <property type="entry name" value="IPNS-like_FE2OG_OXY"/>
</dbReference>
<evidence type="ECO:0000313" key="7">
    <source>
        <dbReference type="EMBL" id="KAK9929373.1"/>
    </source>
</evidence>
<dbReference type="Gene3D" id="2.60.120.330">
    <property type="entry name" value="B-lactam Antibiotic, Isopenicillin N Synthase, Chain"/>
    <property type="match status" value="1"/>
</dbReference>
<comment type="similarity">
    <text evidence="1 5">Belongs to the iron/ascorbate-dependent oxidoreductase family.</text>
</comment>
<reference evidence="7 8" key="1">
    <citation type="journal article" date="2023" name="G3 (Bethesda)">
        <title>A chromosome-length genome assembly and annotation of blackberry (Rubus argutus, cv. 'Hillquist').</title>
        <authorList>
            <person name="Bruna T."/>
            <person name="Aryal R."/>
            <person name="Dudchenko O."/>
            <person name="Sargent D.J."/>
            <person name="Mead D."/>
            <person name="Buti M."/>
            <person name="Cavallini A."/>
            <person name="Hytonen T."/>
            <person name="Andres J."/>
            <person name="Pham M."/>
            <person name="Weisz D."/>
            <person name="Mascagni F."/>
            <person name="Usai G."/>
            <person name="Natali L."/>
            <person name="Bassil N."/>
            <person name="Fernandez G.E."/>
            <person name="Lomsadze A."/>
            <person name="Armour M."/>
            <person name="Olukolu B."/>
            <person name="Poorten T."/>
            <person name="Britton C."/>
            <person name="Davik J."/>
            <person name="Ashrafi H."/>
            <person name="Aiden E.L."/>
            <person name="Borodovsky M."/>
            <person name="Worthington M."/>
        </authorList>
    </citation>
    <scope>NUCLEOTIDE SEQUENCE [LARGE SCALE GENOMIC DNA]</scope>
    <source>
        <strain evidence="7">PI 553951</strain>
    </source>
</reference>